<reference evidence="2" key="1">
    <citation type="submission" date="2020-05" db="EMBL/GenBank/DDBJ databases">
        <authorList>
            <person name="Chiriac C."/>
            <person name="Salcher M."/>
            <person name="Ghai R."/>
            <person name="Kavagutti S V."/>
        </authorList>
    </citation>
    <scope>NUCLEOTIDE SEQUENCE</scope>
</reference>
<protein>
    <submittedName>
        <fullName evidence="2">Unannotated protein</fullName>
    </submittedName>
</protein>
<gene>
    <name evidence="2" type="ORF">UFOPK3423_00910</name>
</gene>
<evidence type="ECO:0000256" key="1">
    <source>
        <dbReference type="SAM" id="MobiDB-lite"/>
    </source>
</evidence>
<proteinExistence type="predicted"/>
<dbReference type="EMBL" id="CAFBLQ010000089">
    <property type="protein sequence ID" value="CAB4874208.1"/>
    <property type="molecule type" value="Genomic_DNA"/>
</dbReference>
<name>A0A6J7DX87_9ZZZZ</name>
<accession>A0A6J7DX87</accession>
<feature type="region of interest" description="Disordered" evidence="1">
    <location>
        <begin position="353"/>
        <end position="377"/>
    </location>
</feature>
<evidence type="ECO:0000313" key="2">
    <source>
        <dbReference type="EMBL" id="CAB4874208.1"/>
    </source>
</evidence>
<sequence>MLDEVPVLHVHPGHAAAATLLLAICRKRQRLDVAGVGDRDHHLLVGDQVLDREVVLGRGDLRPAIVAEPLADLRQLLLDQIEHPLLVPEQFAQLPDALGDVLVLGLDGVGLQRRQLGEPQVEDRRRLDLAEPEAGDELLTRGLAILRASDQFDHRVKAVQRDQQALEDVGSRLLETELMLRTPDDDLALMGDIGVQQLTQRKRLRHPVDQRDGVDTERRLHRGVLVELIEHDLGDRVALELDHEPHAVAIGLVAQVGDVGDLLVVDEIGDLLDQPAVSALLDHVGQLGDDQRLLALRERLGVRPGADANAAAAGLVGVPNALPTDDRAAGREVGALDVLHQPVERDLRIVDEGEGRGNDLPEVVRRNVGGHPDGDPG</sequence>
<organism evidence="2">
    <name type="scientific">freshwater metagenome</name>
    <dbReference type="NCBI Taxonomy" id="449393"/>
    <lineage>
        <taxon>unclassified sequences</taxon>
        <taxon>metagenomes</taxon>
        <taxon>ecological metagenomes</taxon>
    </lineage>
</organism>
<dbReference type="AlphaFoldDB" id="A0A6J7DX87"/>
<feature type="compositionally biased region" description="Basic and acidic residues" evidence="1">
    <location>
        <begin position="353"/>
        <end position="365"/>
    </location>
</feature>